<dbReference type="GO" id="GO:0000151">
    <property type="term" value="C:ubiquitin ligase complex"/>
    <property type="evidence" value="ECO:0007669"/>
    <property type="project" value="TreeGrafter"/>
</dbReference>
<name>A0A9P4K8Y4_9PLEO</name>
<dbReference type="Gene3D" id="1.10.8.10">
    <property type="entry name" value="DNA helicase RuvA subunit, C-terminal domain"/>
    <property type="match status" value="1"/>
</dbReference>
<gene>
    <name evidence="4" type="ORF">CC78DRAFT_532911</name>
</gene>
<evidence type="ECO:0000313" key="4">
    <source>
        <dbReference type="EMBL" id="KAF2264787.1"/>
    </source>
</evidence>
<dbReference type="Pfam" id="PF14555">
    <property type="entry name" value="UBA_4"/>
    <property type="match status" value="1"/>
</dbReference>
<dbReference type="GO" id="GO:0031624">
    <property type="term" value="F:ubiquitin conjugating enzyme binding"/>
    <property type="evidence" value="ECO:0007669"/>
    <property type="project" value="TreeGrafter"/>
</dbReference>
<keyword evidence="5" id="KW-1185">Reference proteome</keyword>
<dbReference type="Pfam" id="PF03556">
    <property type="entry name" value="Cullin_binding"/>
    <property type="match status" value="1"/>
</dbReference>
<dbReference type="PANTHER" id="PTHR12281">
    <property type="entry name" value="RP42 RELATED"/>
    <property type="match status" value="1"/>
</dbReference>
<dbReference type="Gene3D" id="1.10.238.200">
    <property type="entry name" value="Cullin, PONY binding domain"/>
    <property type="match status" value="1"/>
</dbReference>
<dbReference type="OrthoDB" id="27198at2759"/>
<dbReference type="SUPFAM" id="SSF46934">
    <property type="entry name" value="UBA-like"/>
    <property type="match status" value="1"/>
</dbReference>
<dbReference type="GO" id="GO:0097602">
    <property type="term" value="F:cullin family protein binding"/>
    <property type="evidence" value="ECO:0007669"/>
    <property type="project" value="TreeGrafter"/>
</dbReference>
<accession>A0A9P4K8Y4</accession>
<dbReference type="GO" id="GO:0032182">
    <property type="term" value="F:ubiquitin-like protein binding"/>
    <property type="evidence" value="ECO:0007669"/>
    <property type="project" value="TreeGrafter"/>
</dbReference>
<dbReference type="InterPro" id="IPR014764">
    <property type="entry name" value="DCN-prot"/>
</dbReference>
<evidence type="ECO:0000259" key="3">
    <source>
        <dbReference type="PROSITE" id="PS51229"/>
    </source>
</evidence>
<evidence type="ECO:0000256" key="2">
    <source>
        <dbReference type="RuleBase" id="RU410713"/>
    </source>
</evidence>
<dbReference type="Gene3D" id="1.10.238.10">
    <property type="entry name" value="EF-hand"/>
    <property type="match status" value="1"/>
</dbReference>
<dbReference type="EMBL" id="ML986613">
    <property type="protein sequence ID" value="KAF2264787.1"/>
    <property type="molecule type" value="Genomic_DNA"/>
</dbReference>
<evidence type="ECO:0000256" key="1">
    <source>
        <dbReference type="ARBA" id="ARBA00022786"/>
    </source>
</evidence>
<dbReference type="PROSITE" id="PS51229">
    <property type="entry name" value="DCUN1"/>
    <property type="match status" value="1"/>
</dbReference>
<proteinExistence type="predicted"/>
<comment type="caution">
    <text evidence="4">The sequence shown here is derived from an EMBL/GenBank/DDBJ whole genome shotgun (WGS) entry which is preliminary data.</text>
</comment>
<reference evidence="5" key="1">
    <citation type="journal article" date="2020" name="Stud. Mycol.">
        <title>101 Dothideomycetes genomes: A test case for predicting lifestyles and emergence of pathogens.</title>
        <authorList>
            <person name="Haridas S."/>
            <person name="Albert R."/>
            <person name="Binder M."/>
            <person name="Bloem J."/>
            <person name="LaButti K."/>
            <person name="Salamov A."/>
            <person name="Andreopoulos B."/>
            <person name="Baker S."/>
            <person name="Barry K."/>
            <person name="Bills G."/>
            <person name="Bluhm B."/>
            <person name="Cannon C."/>
            <person name="Castanera R."/>
            <person name="Culley D."/>
            <person name="Daum C."/>
            <person name="Ezra D."/>
            <person name="Gonzalez J."/>
            <person name="Henrissat B."/>
            <person name="Kuo A."/>
            <person name="Liang C."/>
            <person name="Lipzen A."/>
            <person name="Lutzoni F."/>
            <person name="Magnuson J."/>
            <person name="Mondo S."/>
            <person name="Nolan M."/>
            <person name="Ohm R."/>
            <person name="Pangilinan J."/>
            <person name="Park H.-J."/>
            <person name="Ramirez L."/>
            <person name="Alfaro M."/>
            <person name="Sun H."/>
            <person name="Tritt A."/>
            <person name="Yoshinaga Y."/>
            <person name="Zwiers L.-H."/>
            <person name="Turgeon B."/>
            <person name="Goodwin S."/>
            <person name="Spatafora J."/>
            <person name="Crous P."/>
            <person name="Grigoriev I."/>
        </authorList>
    </citation>
    <scope>NUCLEOTIDE SEQUENCE [LARGE SCALE GENOMIC DNA]</scope>
    <source>
        <strain evidence="5">CBS 304.66</strain>
    </source>
</reference>
<dbReference type="InterPro" id="IPR005176">
    <property type="entry name" value="PONY_dom"/>
</dbReference>
<dbReference type="PANTHER" id="PTHR12281:SF31">
    <property type="entry name" value="DCN1-LIKE PROTEIN 3"/>
    <property type="match status" value="1"/>
</dbReference>
<comment type="function">
    <text evidence="2">Neddylation of cullins play an essential role in the regulation of SCF-type complexes activity.</text>
</comment>
<dbReference type="InterPro" id="IPR042460">
    <property type="entry name" value="DCN1-like_PONY"/>
</dbReference>
<keyword evidence="1" id="KW-0833">Ubl conjugation pathway</keyword>
<feature type="domain" description="DCUN1" evidence="3">
    <location>
        <begin position="127"/>
        <end position="330"/>
    </location>
</feature>
<protein>
    <recommendedName>
        <fullName evidence="2">Defective in cullin neddylation protein</fullName>
    </recommendedName>
</protein>
<sequence length="343" mass="38168">MRQSYPSCLSVFAAPTAHRRQQPYSARHFHSVSSCTTSPVPFASPTSGSLSFLAGRLAHLDLRKPHTDSNMPPGYTSQQKSAISQFMSFTQSDRNTAIRFLKGAGWNQEAAVNGFFSGGGGSTVSSSAKSNLNKIFDKYREDPANSPDSFGVEGSMKYLEAIGIDIEGLDCLATLEIIQAPGMGEMTREGFVEGWSAVNADTIDKQKAYMNNLKQTLPSSKDAFTKIYKYTFQLAKAGNSKAITLDVATAYWELLFTSPLSTVKWKSASSPWIDWWIEFLNTSWKKSVNKDMWNETLKFAQMTLEDEAISFWNEESSWPSVIDEFVDFVKGKRGDQTGEEMEE</sequence>
<dbReference type="AlphaFoldDB" id="A0A9P4K8Y4"/>
<dbReference type="GO" id="GO:0045116">
    <property type="term" value="P:protein neddylation"/>
    <property type="evidence" value="ECO:0007669"/>
    <property type="project" value="TreeGrafter"/>
</dbReference>
<organism evidence="4 5">
    <name type="scientific">Lojkania enalia</name>
    <dbReference type="NCBI Taxonomy" id="147567"/>
    <lineage>
        <taxon>Eukaryota</taxon>
        <taxon>Fungi</taxon>
        <taxon>Dikarya</taxon>
        <taxon>Ascomycota</taxon>
        <taxon>Pezizomycotina</taxon>
        <taxon>Dothideomycetes</taxon>
        <taxon>Pleosporomycetidae</taxon>
        <taxon>Pleosporales</taxon>
        <taxon>Pleosporales incertae sedis</taxon>
        <taxon>Lojkania</taxon>
    </lineage>
</organism>
<evidence type="ECO:0000313" key="5">
    <source>
        <dbReference type="Proteomes" id="UP000800093"/>
    </source>
</evidence>
<dbReference type="Proteomes" id="UP000800093">
    <property type="component" value="Unassembled WGS sequence"/>
</dbReference>
<dbReference type="InterPro" id="IPR009060">
    <property type="entry name" value="UBA-like_sf"/>
</dbReference>